<keyword evidence="1" id="KW-0732">Signal</keyword>
<dbReference type="RefSeq" id="XP_018190788.1">
    <property type="nucleotide sequence ID" value="XM_018336795.1"/>
</dbReference>
<dbReference type="Proteomes" id="UP000076632">
    <property type="component" value="Unassembled WGS sequence"/>
</dbReference>
<dbReference type="AlphaFoldDB" id="A0A165IQE5"/>
<keyword evidence="3" id="KW-1185">Reference proteome</keyword>
<proteinExistence type="predicted"/>
<feature type="signal peptide" evidence="1">
    <location>
        <begin position="1"/>
        <end position="24"/>
    </location>
</feature>
<evidence type="ECO:0008006" key="4">
    <source>
        <dbReference type="Google" id="ProtNLM"/>
    </source>
</evidence>
<sequence>MTCLCPNSVLIIPLLSLYSFSLLCHPPFSLSLVRSSIRTPPASARLVRRIHSLLGMVPRCTTGSSSSSSSNNRLCPCGQFSRALALSNSQSVTTTIIPLPPPRPR</sequence>
<evidence type="ECO:0000313" key="3">
    <source>
        <dbReference type="Proteomes" id="UP000076632"/>
    </source>
</evidence>
<dbReference type="InParanoid" id="A0A165IQE5"/>
<dbReference type="GeneID" id="28901932"/>
<evidence type="ECO:0000313" key="2">
    <source>
        <dbReference type="EMBL" id="KZF25233.1"/>
    </source>
</evidence>
<accession>A0A165IQE5</accession>
<protein>
    <recommendedName>
        <fullName evidence="4">Secreted protein</fullName>
    </recommendedName>
</protein>
<feature type="chain" id="PRO_5007859421" description="Secreted protein" evidence="1">
    <location>
        <begin position="25"/>
        <end position="105"/>
    </location>
</feature>
<gene>
    <name evidence="2" type="ORF">L228DRAFT_64775</name>
</gene>
<name>A0A165IQE5_XYLHT</name>
<evidence type="ECO:0000256" key="1">
    <source>
        <dbReference type="SAM" id="SignalP"/>
    </source>
</evidence>
<dbReference type="EMBL" id="KV407455">
    <property type="protein sequence ID" value="KZF25233.1"/>
    <property type="molecule type" value="Genomic_DNA"/>
</dbReference>
<organism evidence="2 3">
    <name type="scientific">Xylona heveae (strain CBS 132557 / TC161)</name>
    <dbReference type="NCBI Taxonomy" id="1328760"/>
    <lineage>
        <taxon>Eukaryota</taxon>
        <taxon>Fungi</taxon>
        <taxon>Dikarya</taxon>
        <taxon>Ascomycota</taxon>
        <taxon>Pezizomycotina</taxon>
        <taxon>Xylonomycetes</taxon>
        <taxon>Xylonales</taxon>
        <taxon>Xylonaceae</taxon>
        <taxon>Xylona</taxon>
    </lineage>
</organism>
<reference evidence="2 3" key="1">
    <citation type="journal article" date="2016" name="Fungal Biol.">
        <title>The genome of Xylona heveae provides a window into fungal endophytism.</title>
        <authorList>
            <person name="Gazis R."/>
            <person name="Kuo A."/>
            <person name="Riley R."/>
            <person name="LaButti K."/>
            <person name="Lipzen A."/>
            <person name="Lin J."/>
            <person name="Amirebrahimi M."/>
            <person name="Hesse C.N."/>
            <person name="Spatafora J.W."/>
            <person name="Henrissat B."/>
            <person name="Hainaut M."/>
            <person name="Grigoriev I.V."/>
            <person name="Hibbett D.S."/>
        </authorList>
    </citation>
    <scope>NUCLEOTIDE SEQUENCE [LARGE SCALE GENOMIC DNA]</scope>
    <source>
        <strain evidence="2 3">TC161</strain>
    </source>
</reference>